<gene>
    <name evidence="1" type="ORF">GCM10008995_01930</name>
</gene>
<protein>
    <submittedName>
        <fullName evidence="1">Uncharacterized protein</fullName>
    </submittedName>
</protein>
<name>A0A830ELL4_9EURY</name>
<dbReference type="AlphaFoldDB" id="A0A830ELL4"/>
<dbReference type="InterPro" id="IPR055766">
    <property type="entry name" value="DUF7342"/>
</dbReference>
<reference evidence="1" key="1">
    <citation type="journal article" date="2014" name="Int. J. Syst. Evol. Microbiol.">
        <title>Complete genome sequence of Corynebacterium casei LMG S-19264T (=DSM 44701T), isolated from a smear-ripened cheese.</title>
        <authorList>
            <consortium name="US DOE Joint Genome Institute (JGI-PGF)"/>
            <person name="Walter F."/>
            <person name="Albersmeier A."/>
            <person name="Kalinowski J."/>
            <person name="Ruckert C."/>
        </authorList>
    </citation>
    <scope>NUCLEOTIDE SEQUENCE</scope>
    <source>
        <strain evidence="1">JCM 14359</strain>
    </source>
</reference>
<dbReference type="Pfam" id="PF24033">
    <property type="entry name" value="DUF7342"/>
    <property type="match status" value="1"/>
</dbReference>
<keyword evidence="2" id="KW-1185">Reference proteome</keyword>
<evidence type="ECO:0000313" key="1">
    <source>
        <dbReference type="EMBL" id="GGI95457.1"/>
    </source>
</evidence>
<proteinExistence type="predicted"/>
<organism evidence="1 2">
    <name type="scientific">Halobellus salinus</name>
    <dbReference type="NCBI Taxonomy" id="931585"/>
    <lineage>
        <taxon>Archaea</taxon>
        <taxon>Methanobacteriati</taxon>
        <taxon>Methanobacteriota</taxon>
        <taxon>Stenosarchaea group</taxon>
        <taxon>Halobacteria</taxon>
        <taxon>Halobacteriales</taxon>
        <taxon>Haloferacaceae</taxon>
        <taxon>Halobellus</taxon>
    </lineage>
</organism>
<comment type="caution">
    <text evidence="1">The sequence shown here is derived from an EMBL/GenBank/DDBJ whole genome shotgun (WGS) entry which is preliminary data.</text>
</comment>
<dbReference type="Proteomes" id="UP000653099">
    <property type="component" value="Unassembled WGS sequence"/>
</dbReference>
<evidence type="ECO:0000313" key="2">
    <source>
        <dbReference type="Proteomes" id="UP000653099"/>
    </source>
</evidence>
<reference evidence="1" key="2">
    <citation type="submission" date="2020-09" db="EMBL/GenBank/DDBJ databases">
        <authorList>
            <person name="Sun Q."/>
            <person name="Ohkuma M."/>
        </authorList>
    </citation>
    <scope>NUCLEOTIDE SEQUENCE</scope>
    <source>
        <strain evidence="1">JCM 14359</strain>
    </source>
</reference>
<dbReference type="EMBL" id="BMOC01000001">
    <property type="protein sequence ID" value="GGI95457.1"/>
    <property type="molecule type" value="Genomic_DNA"/>
</dbReference>
<sequence>MADCSDQGARNILRHFEELGIVTKTGDGPLKYDKNEAYFRFRRGHELAQSHSDTELRAAIADRWKQHHQWKHEFDTEHPSTVNIEQLHEEQGDDAVDELREWSATYDALQDHIEALEQLRDTKLILDSAAVVPQQTHLAQSLLPARDSYSHVFQHLNTLHPPFPDLRTNLLTSQTQTDITEFSDSNEAPEQS</sequence>
<accession>A0A830ELL4</accession>